<feature type="domain" description="Cyanovirin-N" evidence="1">
    <location>
        <begin position="14"/>
        <end position="116"/>
    </location>
</feature>
<dbReference type="Gene3D" id="2.30.60.10">
    <property type="entry name" value="Cyanovirin-N"/>
    <property type="match status" value="1"/>
</dbReference>
<dbReference type="AlphaFoldDB" id="A0A9W8WJC9"/>
<evidence type="ECO:0000259" key="1">
    <source>
        <dbReference type="SMART" id="SM01111"/>
    </source>
</evidence>
<dbReference type="InterPro" id="IPR036673">
    <property type="entry name" value="Cyanovirin-N_sf"/>
</dbReference>
<dbReference type="Pfam" id="PF08881">
    <property type="entry name" value="CVNH"/>
    <property type="match status" value="1"/>
</dbReference>
<evidence type="ECO:0000313" key="2">
    <source>
        <dbReference type="EMBL" id="KAJ4327237.1"/>
    </source>
</evidence>
<dbReference type="PANTHER" id="PTHR42076">
    <property type="entry name" value="CYANOVIRIN-N HOMOLOG"/>
    <property type="match status" value="1"/>
</dbReference>
<reference evidence="2" key="1">
    <citation type="submission" date="2022-10" db="EMBL/GenBank/DDBJ databases">
        <title>Tapping the CABI collections for fungal endophytes: first genome assemblies for Collariella, Neodidymelliopsis, Ascochyta clinopodiicola, Didymella pomorum, Didymosphaeria variabile, Neocosmospora piperis and Neocucurbitaria cava.</title>
        <authorList>
            <person name="Hill R."/>
        </authorList>
    </citation>
    <scope>NUCLEOTIDE SEQUENCE</scope>
    <source>
        <strain evidence="2">IMI 366586</strain>
    </source>
</reference>
<dbReference type="Proteomes" id="UP001140502">
    <property type="component" value="Unassembled WGS sequence"/>
</dbReference>
<keyword evidence="3" id="KW-1185">Reference proteome</keyword>
<name>A0A9W8WJC9_9HYPO</name>
<comment type="caution">
    <text evidence="2">The sequence shown here is derived from an EMBL/GenBank/DDBJ whole genome shotgun (WGS) entry which is preliminary data.</text>
</comment>
<gene>
    <name evidence="2" type="ORF">N0V84_002367</name>
</gene>
<dbReference type="SUPFAM" id="SSF51322">
    <property type="entry name" value="Cyanovirin-N"/>
    <property type="match status" value="1"/>
</dbReference>
<accession>A0A9W8WJC9</accession>
<evidence type="ECO:0000313" key="3">
    <source>
        <dbReference type="Proteomes" id="UP001140502"/>
    </source>
</evidence>
<organism evidence="2 3">
    <name type="scientific">Fusarium piperis</name>
    <dbReference type="NCBI Taxonomy" id="1435070"/>
    <lineage>
        <taxon>Eukaryota</taxon>
        <taxon>Fungi</taxon>
        <taxon>Dikarya</taxon>
        <taxon>Ascomycota</taxon>
        <taxon>Pezizomycotina</taxon>
        <taxon>Sordariomycetes</taxon>
        <taxon>Hypocreomycetidae</taxon>
        <taxon>Hypocreales</taxon>
        <taxon>Nectriaceae</taxon>
        <taxon>Fusarium</taxon>
        <taxon>Fusarium solani species complex</taxon>
    </lineage>
</organism>
<dbReference type="EMBL" id="JAPEUR010000028">
    <property type="protein sequence ID" value="KAJ4327237.1"/>
    <property type="molecule type" value="Genomic_DNA"/>
</dbReference>
<dbReference type="SMART" id="SM01111">
    <property type="entry name" value="CVNH"/>
    <property type="match status" value="1"/>
</dbReference>
<proteinExistence type="predicted"/>
<sequence length="150" mass="16347">MPDTDGSPLPTRMNFHLGAKDFKLVHGSLLMTSLPWGGYWVEVTLDLNKHIGNSEGRLVWGSPGFASSSTDVRIAKDDHGWCPILYATCMDSHGQAWPASLNLAQCIGIGSEGLICDPGMQFMTQPVVDEKQAILYFRVQMPPDVPLTSG</sequence>
<dbReference type="PANTHER" id="PTHR42076:SF1">
    <property type="entry name" value="CYANOVIRIN-N DOMAIN-CONTAINING PROTEIN"/>
    <property type="match status" value="1"/>
</dbReference>
<dbReference type="InterPro" id="IPR011058">
    <property type="entry name" value="Cyanovirin-N"/>
</dbReference>
<protein>
    <recommendedName>
        <fullName evidence="1">Cyanovirin-N domain-containing protein</fullName>
    </recommendedName>
</protein>
<dbReference type="OrthoDB" id="2441380at2759"/>